<reference evidence="1 2" key="1">
    <citation type="journal article" date="2024" name="J Genomics">
        <title>Draft genome sequencing and assembly of Favolaschia claudopus CIRM-BRFM 2984 isolated from oak limbs.</title>
        <authorList>
            <person name="Navarro D."/>
            <person name="Drula E."/>
            <person name="Chaduli D."/>
            <person name="Cazenave R."/>
            <person name="Ahrendt S."/>
            <person name="Wang J."/>
            <person name="Lipzen A."/>
            <person name="Daum C."/>
            <person name="Barry K."/>
            <person name="Grigoriev I.V."/>
            <person name="Favel A."/>
            <person name="Rosso M.N."/>
            <person name="Martin F."/>
        </authorList>
    </citation>
    <scope>NUCLEOTIDE SEQUENCE [LARGE SCALE GENOMIC DNA]</scope>
    <source>
        <strain evidence="1 2">CIRM-BRFM 2984</strain>
    </source>
</reference>
<proteinExistence type="predicted"/>
<gene>
    <name evidence="1" type="ORF">R3P38DRAFT_3201684</name>
</gene>
<evidence type="ECO:0000313" key="1">
    <source>
        <dbReference type="EMBL" id="KAK7017281.1"/>
    </source>
</evidence>
<organism evidence="1 2">
    <name type="scientific">Favolaschia claudopus</name>
    <dbReference type="NCBI Taxonomy" id="2862362"/>
    <lineage>
        <taxon>Eukaryota</taxon>
        <taxon>Fungi</taxon>
        <taxon>Dikarya</taxon>
        <taxon>Basidiomycota</taxon>
        <taxon>Agaricomycotina</taxon>
        <taxon>Agaricomycetes</taxon>
        <taxon>Agaricomycetidae</taxon>
        <taxon>Agaricales</taxon>
        <taxon>Marasmiineae</taxon>
        <taxon>Mycenaceae</taxon>
        <taxon>Favolaschia</taxon>
    </lineage>
</organism>
<name>A0AAW0AUW2_9AGAR</name>
<keyword evidence="2" id="KW-1185">Reference proteome</keyword>
<protein>
    <submittedName>
        <fullName evidence="1">Uncharacterized protein</fullName>
    </submittedName>
</protein>
<dbReference type="AlphaFoldDB" id="A0AAW0AUW2"/>
<evidence type="ECO:0000313" key="2">
    <source>
        <dbReference type="Proteomes" id="UP001362999"/>
    </source>
</evidence>
<dbReference type="EMBL" id="JAWWNJ010000048">
    <property type="protein sequence ID" value="KAK7017281.1"/>
    <property type="molecule type" value="Genomic_DNA"/>
</dbReference>
<accession>A0AAW0AUW2</accession>
<comment type="caution">
    <text evidence="1">The sequence shown here is derived from an EMBL/GenBank/DDBJ whole genome shotgun (WGS) entry which is preliminary data.</text>
</comment>
<sequence length="201" mass="23026">MSIAPSHPWSPGRDKNLKTDVVHAGGNAITNAMKEWLQHYNPPATSPPARPANYYEERQAALYARLAEKQQRNRAGALADQQTLLPPRSSEFYTAKRARLYARLAEKRARMLRVADLVNRRARAIASSARRYPRSRSHPHHHDNIALELVRRRRKEVRIVEEKSRREAEEIARRVAAEARVAQLVALREAGRRSRLSHGLL</sequence>
<dbReference type="Proteomes" id="UP001362999">
    <property type="component" value="Unassembled WGS sequence"/>
</dbReference>